<proteinExistence type="predicted"/>
<dbReference type="GO" id="GO:0005737">
    <property type="term" value="C:cytoplasm"/>
    <property type="evidence" value="ECO:0007669"/>
    <property type="project" value="TreeGrafter"/>
</dbReference>
<name>A0A4C2E202_9SACH</name>
<dbReference type="InterPro" id="IPR000504">
    <property type="entry name" value="RRM_dom"/>
</dbReference>
<dbReference type="SUPFAM" id="SSF54928">
    <property type="entry name" value="RNA-binding domain, RBD"/>
    <property type="match status" value="1"/>
</dbReference>
<gene>
    <name evidence="5" type="primary">SGN1</name>
    <name evidence="5" type="ORF">ZYGM_004830</name>
</gene>
<evidence type="ECO:0000256" key="1">
    <source>
        <dbReference type="ARBA" id="ARBA00022884"/>
    </source>
</evidence>
<feature type="region of interest" description="Disordered" evidence="3">
    <location>
        <begin position="32"/>
        <end position="55"/>
    </location>
</feature>
<dbReference type="SMART" id="SM00360">
    <property type="entry name" value="RRM"/>
    <property type="match status" value="1"/>
</dbReference>
<feature type="region of interest" description="Disordered" evidence="3">
    <location>
        <begin position="245"/>
        <end position="273"/>
    </location>
</feature>
<dbReference type="AlphaFoldDB" id="A0A4C2E202"/>
<dbReference type="InterPro" id="IPR035979">
    <property type="entry name" value="RBD_domain_sf"/>
</dbReference>
<dbReference type="OrthoDB" id="4726at2759"/>
<evidence type="ECO:0000313" key="6">
    <source>
        <dbReference type="Proteomes" id="UP000301737"/>
    </source>
</evidence>
<dbReference type="EMBL" id="BIMX01000002">
    <property type="protein sequence ID" value="GCE97743.1"/>
    <property type="molecule type" value="Genomic_DNA"/>
</dbReference>
<comment type="caution">
    <text evidence="5">The sequence shown here is derived from an EMBL/GenBank/DDBJ whole genome shotgun (WGS) entry which is preliminary data.</text>
</comment>
<dbReference type="Gene3D" id="3.30.70.330">
    <property type="match status" value="1"/>
</dbReference>
<dbReference type="PANTHER" id="PTHR23236">
    <property type="entry name" value="EUKARYOTIC TRANSLATION INITIATION FACTOR 4B/4H"/>
    <property type="match status" value="1"/>
</dbReference>
<evidence type="ECO:0000256" key="2">
    <source>
        <dbReference type="PROSITE-ProRule" id="PRU00176"/>
    </source>
</evidence>
<protein>
    <submittedName>
        <fullName evidence="5">Cytoplasmic RNA-binding protein</fullName>
    </submittedName>
</protein>
<dbReference type="InterPro" id="IPR012677">
    <property type="entry name" value="Nucleotide-bd_a/b_plait_sf"/>
</dbReference>
<feature type="domain" description="RRM" evidence="4">
    <location>
        <begin position="82"/>
        <end position="159"/>
    </location>
</feature>
<accession>A0A4C2E202</accession>
<evidence type="ECO:0000259" key="4">
    <source>
        <dbReference type="PROSITE" id="PS50102"/>
    </source>
</evidence>
<evidence type="ECO:0000313" key="5">
    <source>
        <dbReference type="EMBL" id="GCE97743.1"/>
    </source>
</evidence>
<organism evidence="5 6">
    <name type="scientific">Zygosaccharomyces mellis</name>
    <dbReference type="NCBI Taxonomy" id="42258"/>
    <lineage>
        <taxon>Eukaryota</taxon>
        <taxon>Fungi</taxon>
        <taxon>Dikarya</taxon>
        <taxon>Ascomycota</taxon>
        <taxon>Saccharomycotina</taxon>
        <taxon>Saccharomycetes</taxon>
        <taxon>Saccharomycetales</taxon>
        <taxon>Saccharomycetaceae</taxon>
        <taxon>Zygosaccharomyces</taxon>
    </lineage>
</organism>
<dbReference type="GO" id="GO:0008143">
    <property type="term" value="F:poly(A) binding"/>
    <property type="evidence" value="ECO:0007669"/>
    <property type="project" value="TreeGrafter"/>
</dbReference>
<sequence>MPIGKTSQTQQHFSTSNQLVFPGVKNKENVVEVNSQSQEEEGQSSIDDQLKKLSMEDNVEVKGPPKLSREEKYILQIEADACSIFVGNIASDVTPEIIEEHFAECGEIKRITLLHDKHTGVPKGYAYVQFESADVQEKALRLNGTVLKGNKINVYKKRTNFPGYHKYSQYRRPLYYPDHWGYTYGGLPHFNSINFFPPYPFQQDQYKQIGRFNPSYRSKQRNNYKEGRKDNGLRHFRRYNDCPFQNVQKRPSNHEQILQDGNQFPSRSPLTEK</sequence>
<keyword evidence="1 2" id="KW-0694">RNA-binding</keyword>
<keyword evidence="6" id="KW-1185">Reference proteome</keyword>
<dbReference type="Pfam" id="PF00076">
    <property type="entry name" value="RRM_1"/>
    <property type="match status" value="1"/>
</dbReference>
<reference evidence="5 6" key="1">
    <citation type="submission" date="2019-01" db="EMBL/GenBank/DDBJ databases">
        <title>Draft Genome Sequencing of Zygosaccharomyces mellis Ca-7.</title>
        <authorList>
            <person name="Shiwa Y."/>
            <person name="Kanesaki Y."/>
            <person name="Ishige T."/>
            <person name="Mura K."/>
            <person name="Hori T."/>
            <person name="Tamura T."/>
        </authorList>
    </citation>
    <scope>NUCLEOTIDE SEQUENCE [LARGE SCALE GENOMIC DNA]</scope>
    <source>
        <strain evidence="5 6">Ca-7</strain>
    </source>
</reference>
<dbReference type="PANTHER" id="PTHR23236:SF12">
    <property type="entry name" value="EUKARYOTIC INITIATION FACTOR 4B-RELATED"/>
    <property type="match status" value="1"/>
</dbReference>
<evidence type="ECO:0000256" key="3">
    <source>
        <dbReference type="SAM" id="MobiDB-lite"/>
    </source>
</evidence>
<dbReference type="PROSITE" id="PS50102">
    <property type="entry name" value="RRM"/>
    <property type="match status" value="1"/>
</dbReference>
<dbReference type="Proteomes" id="UP000301737">
    <property type="component" value="Unassembled WGS sequence"/>
</dbReference>